<keyword evidence="8" id="KW-1185">Reference proteome</keyword>
<feature type="transmembrane region" description="Helical" evidence="6">
    <location>
        <begin position="48"/>
        <end position="69"/>
    </location>
</feature>
<reference evidence="7 8" key="1">
    <citation type="journal article" date="2016" name="Nat. Commun.">
        <title>Extremotolerant tardigrade genome and improved radiotolerance of human cultured cells by tardigrade-unique protein.</title>
        <authorList>
            <person name="Hashimoto T."/>
            <person name="Horikawa D.D."/>
            <person name="Saito Y."/>
            <person name="Kuwahara H."/>
            <person name="Kozuka-Hata H."/>
            <person name="Shin-I T."/>
            <person name="Minakuchi Y."/>
            <person name="Ohishi K."/>
            <person name="Motoyama A."/>
            <person name="Aizu T."/>
            <person name="Enomoto A."/>
            <person name="Kondo K."/>
            <person name="Tanaka S."/>
            <person name="Hara Y."/>
            <person name="Koshikawa S."/>
            <person name="Sagara H."/>
            <person name="Miura T."/>
            <person name="Yokobori S."/>
            <person name="Miyagawa K."/>
            <person name="Suzuki Y."/>
            <person name="Kubo T."/>
            <person name="Oyama M."/>
            <person name="Kohara Y."/>
            <person name="Fujiyama A."/>
            <person name="Arakawa K."/>
            <person name="Katayama T."/>
            <person name="Toyoda A."/>
            <person name="Kunieda T."/>
        </authorList>
    </citation>
    <scope>NUCLEOTIDE SEQUENCE [LARGE SCALE GENOMIC DNA]</scope>
    <source>
        <strain evidence="7 8">YOKOZUNA-1</strain>
    </source>
</reference>
<evidence type="ECO:0000256" key="1">
    <source>
        <dbReference type="ARBA" id="ARBA00004141"/>
    </source>
</evidence>
<comment type="similarity">
    <text evidence="2 6">Belongs to the XK family.</text>
</comment>
<keyword evidence="5 6" id="KW-0472">Membrane</keyword>
<evidence type="ECO:0000256" key="3">
    <source>
        <dbReference type="ARBA" id="ARBA00022692"/>
    </source>
</evidence>
<proteinExistence type="inferred from homology"/>
<dbReference type="AlphaFoldDB" id="A0A1D1V939"/>
<dbReference type="OrthoDB" id="8190653at2759"/>
<evidence type="ECO:0000256" key="5">
    <source>
        <dbReference type="ARBA" id="ARBA00023136"/>
    </source>
</evidence>
<evidence type="ECO:0000313" key="8">
    <source>
        <dbReference type="Proteomes" id="UP000186922"/>
    </source>
</evidence>
<evidence type="ECO:0000256" key="2">
    <source>
        <dbReference type="ARBA" id="ARBA00008789"/>
    </source>
</evidence>
<organism evidence="7 8">
    <name type="scientific">Ramazzottius varieornatus</name>
    <name type="common">Water bear</name>
    <name type="synonym">Tardigrade</name>
    <dbReference type="NCBI Taxonomy" id="947166"/>
    <lineage>
        <taxon>Eukaryota</taxon>
        <taxon>Metazoa</taxon>
        <taxon>Ecdysozoa</taxon>
        <taxon>Tardigrada</taxon>
        <taxon>Eutardigrada</taxon>
        <taxon>Parachela</taxon>
        <taxon>Hypsibioidea</taxon>
        <taxon>Ramazzottiidae</taxon>
        <taxon>Ramazzottius</taxon>
    </lineage>
</organism>
<name>A0A1D1V939_RAMVA</name>
<evidence type="ECO:0000256" key="4">
    <source>
        <dbReference type="ARBA" id="ARBA00022989"/>
    </source>
</evidence>
<dbReference type="Proteomes" id="UP000186922">
    <property type="component" value="Unassembled WGS sequence"/>
</dbReference>
<dbReference type="Pfam" id="PF09815">
    <property type="entry name" value="XK-related"/>
    <property type="match status" value="1"/>
</dbReference>
<dbReference type="EMBL" id="BDGG01000003">
    <property type="protein sequence ID" value="GAU95038.1"/>
    <property type="molecule type" value="Genomic_DNA"/>
</dbReference>
<gene>
    <name evidence="7" type="primary">RvY_06721-1</name>
    <name evidence="7" type="synonym">RvY_06721.1</name>
    <name evidence="7" type="ORF">RvY_06721</name>
</gene>
<sequence length="438" mass="50205">MAGLLADPYHSRGIGLVVSVYGMLVMLGDMTTDVWIASSHFGGGHDSWSYLAIAFFFIPIIFALGYTVILRGYERWFQVERCQKRYRYSSADECYVEAFPECILQGYFIARLLSRVDVHPEEYCQEVSWSMWISLLVSAISLVSFESSVAYNRQYANTLFEPSKLDILVRIILDFMTLLPRLASIACFCTVTPRVVAVCSFIVLHTIVVFIWLVLSSTHRQPIPREAILLEEEQEEDLDTAFEDFRGYKKHRANAINHLRATIVSFLFPPTCSWHMLEAQRISASRNVVHPRSNRSTMQLVRRGSPKQFWMWSIFQFLESGALFGVWLYYTWMHTHELNQILLPTLSLTCLALRPFCDVVCQMKLLTPLAQDEVQNCVRFKGVLAKTRILQVGTDLVNSIAADLLPKLSKASTLLHEEPDEKKTTEIKIELDSIAEEF</sequence>
<evidence type="ECO:0000256" key="6">
    <source>
        <dbReference type="RuleBase" id="RU910716"/>
    </source>
</evidence>
<comment type="caution">
    <text evidence="7">The sequence shown here is derived from an EMBL/GenBank/DDBJ whole genome shotgun (WGS) entry which is preliminary data.</text>
</comment>
<comment type="subcellular location">
    <subcellularLocation>
        <location evidence="1 6">Membrane</location>
        <topology evidence="1 6">Multi-pass membrane protein</topology>
    </subcellularLocation>
</comment>
<feature type="transmembrane region" description="Helical" evidence="6">
    <location>
        <begin position="195"/>
        <end position="215"/>
    </location>
</feature>
<dbReference type="GO" id="GO:0005886">
    <property type="term" value="C:plasma membrane"/>
    <property type="evidence" value="ECO:0007669"/>
    <property type="project" value="UniProtKB-ARBA"/>
</dbReference>
<feature type="transmembrane region" description="Helical" evidence="6">
    <location>
        <begin position="309"/>
        <end position="329"/>
    </location>
</feature>
<keyword evidence="4 6" id="KW-1133">Transmembrane helix</keyword>
<dbReference type="InterPro" id="IPR018629">
    <property type="entry name" value="XK-rel"/>
</dbReference>
<protein>
    <recommendedName>
        <fullName evidence="6">XK-related protein</fullName>
    </recommendedName>
</protein>
<accession>A0A1D1V939</accession>
<keyword evidence="3 6" id="KW-0812">Transmembrane</keyword>
<evidence type="ECO:0000313" key="7">
    <source>
        <dbReference type="EMBL" id="GAU95038.1"/>
    </source>
</evidence>
<feature type="transmembrane region" description="Helical" evidence="6">
    <location>
        <begin position="14"/>
        <end position="36"/>
    </location>
</feature>